<reference evidence="1" key="1">
    <citation type="submission" date="2009-01" db="EMBL/GenBank/DDBJ databases">
        <title>Complete sequence of plasmid2 Cyanothece sp. PCC 7425.</title>
        <authorList>
            <consortium name="US DOE Joint Genome Institute"/>
            <person name="Lucas S."/>
            <person name="Copeland A."/>
            <person name="Lapidus A."/>
            <person name="Glavina del Rio T."/>
            <person name="Dalin E."/>
            <person name="Tice H."/>
            <person name="Bruce D."/>
            <person name="Goodwin L."/>
            <person name="Pitluck S."/>
            <person name="Sims D."/>
            <person name="Meineke L."/>
            <person name="Brettin T."/>
            <person name="Detter J.C."/>
            <person name="Han C."/>
            <person name="Larimer F."/>
            <person name="Land M."/>
            <person name="Hauser L."/>
            <person name="Kyrpides N."/>
            <person name="Ovchinnikova G."/>
            <person name="Liberton M."/>
            <person name="Stoeckel J."/>
            <person name="Banerjee A."/>
            <person name="Singh A."/>
            <person name="Page L."/>
            <person name="Sato H."/>
            <person name="Zhao L."/>
            <person name="Sherman L."/>
            <person name="Pakrasi H."/>
            <person name="Richardson P."/>
        </authorList>
    </citation>
    <scope>NUCLEOTIDE SEQUENCE</scope>
    <source>
        <strain evidence="1">PCC 7425</strain>
        <plasmid evidence="1">pP742502</plasmid>
    </source>
</reference>
<gene>
    <name evidence="1" type="ordered locus">Cyan7425_0050</name>
</gene>
<protein>
    <submittedName>
        <fullName evidence="1">Uncharacterized protein</fullName>
    </submittedName>
</protein>
<name>B8HZB3_CYAP4</name>
<proteinExistence type="predicted"/>
<dbReference type="AlphaFoldDB" id="B8HZB3"/>
<accession>B8HZB3</accession>
<dbReference type="KEGG" id="cyn:Cyan7425_0050"/>
<sequence length="69" mass="7989">MGFVYCYHWVTIFKESEDSYLCLVDFPSSSAPIELPETFNSEQAAIDGAKIWISNRLGYCYRGQINRTR</sequence>
<evidence type="ECO:0000313" key="1">
    <source>
        <dbReference type="EMBL" id="ACL47761.1"/>
    </source>
</evidence>
<geneLocation type="plasmid" evidence="1">
    <name>pP742502</name>
</geneLocation>
<dbReference type="EMBL" id="CP001346">
    <property type="protein sequence ID" value="ACL47761.1"/>
    <property type="molecule type" value="Genomic_DNA"/>
</dbReference>
<keyword evidence="1" id="KW-0614">Plasmid</keyword>
<organism evidence="1">
    <name type="scientific">Cyanothece sp. (strain PCC 7425 / ATCC 29141)</name>
    <dbReference type="NCBI Taxonomy" id="395961"/>
    <lineage>
        <taxon>Bacteria</taxon>
        <taxon>Bacillati</taxon>
        <taxon>Cyanobacteriota</taxon>
        <taxon>Cyanophyceae</taxon>
        <taxon>Gomontiellales</taxon>
        <taxon>Cyanothecaceae</taxon>
        <taxon>Cyanothece</taxon>
    </lineage>
</organism>
<dbReference type="HOGENOM" id="CLU_2768921_0_0_3"/>